<proteinExistence type="predicted"/>
<reference evidence="1" key="1">
    <citation type="submission" date="2021-06" db="EMBL/GenBank/DDBJ databases">
        <authorList>
            <person name="Ellington A.J."/>
            <person name="Bryan N.C."/>
            <person name="Christner B.C."/>
            <person name="Reisch C.R."/>
        </authorList>
    </citation>
    <scope>NUCLEOTIDE SEQUENCE</scope>
    <source>
        <strain evidence="1">L6-1</strain>
    </source>
</reference>
<name>A0ACD1E2G4_9MICO</name>
<protein>
    <submittedName>
        <fullName evidence="1">Uncharacterized protein</fullName>
    </submittedName>
</protein>
<sequence>MSSKRSRSTLTGVAAALAAVVVIGGFALTNARNGDDAVLSAAPSATASDRSAPTAGSGDTSGTGDSDGGSDTGDGSGVAVVDRNGPDLPGADVLDRCTSDSRATVAAYETAALGRVVMQCGTSAQGYEHIRVRHTGDWREVLAGHTAERDWDDAMLTAVRTALTSPQKGLPVDAGDGKVCYAAPVRFDDGTAPSPDGFVKVIVSATTERVITAYPTDESDC</sequence>
<gene>
    <name evidence="1" type="ORF">KM842_11580</name>
</gene>
<keyword evidence="2" id="KW-1185">Reference proteome</keyword>
<dbReference type="Proteomes" id="UP000681794">
    <property type="component" value="Chromosome"/>
</dbReference>
<dbReference type="EMBL" id="CP076544">
    <property type="protein sequence ID" value="QWS32896.1"/>
    <property type="molecule type" value="Genomic_DNA"/>
</dbReference>
<evidence type="ECO:0000313" key="1">
    <source>
        <dbReference type="EMBL" id="QWS32896.1"/>
    </source>
</evidence>
<accession>A0ACD1E2G4</accession>
<evidence type="ECO:0000313" key="2">
    <source>
        <dbReference type="Proteomes" id="UP000681794"/>
    </source>
</evidence>
<organism evidence="1 2">
    <name type="scientific">Curtobacterium aetherium</name>
    <dbReference type="NCBI Taxonomy" id="2841594"/>
    <lineage>
        <taxon>Bacteria</taxon>
        <taxon>Bacillati</taxon>
        <taxon>Actinomycetota</taxon>
        <taxon>Actinomycetes</taxon>
        <taxon>Micrococcales</taxon>
        <taxon>Microbacteriaceae</taxon>
        <taxon>Curtobacterium</taxon>
    </lineage>
</organism>